<evidence type="ECO:0000313" key="1">
    <source>
        <dbReference type="EMBL" id="QGH73788.1"/>
    </source>
</evidence>
<keyword evidence="2" id="KW-1185">Reference proteome</keyword>
<sequence>MTKASFEVLRKGLFPVLKQSQVDALNYLVQKCEDYELTYPEAAYVLATVYHETGILKRNLLGRRYIFRSMQPVKERGSIKYLRSKKYYPYIGYGYVQLTWEDNYRRIGKLIGVDLIANPEKALEPDIAAEILIKGMVFGWFTGVGFHRKRPVSRYNRAQYIRARNIVNGSDKATLIAGYAMQFEKALRS</sequence>
<proteinExistence type="predicted"/>
<dbReference type="EMBL" id="MN497414">
    <property type="protein sequence ID" value="QGH73788.1"/>
    <property type="molecule type" value="Genomic_DNA"/>
</dbReference>
<dbReference type="Gene3D" id="1.10.530.10">
    <property type="match status" value="1"/>
</dbReference>
<dbReference type="SUPFAM" id="SSF53955">
    <property type="entry name" value="Lysozyme-like"/>
    <property type="match status" value="1"/>
</dbReference>
<dbReference type="InterPro" id="IPR023346">
    <property type="entry name" value="Lysozyme-like_dom_sf"/>
</dbReference>
<organism evidence="1 2">
    <name type="scientific">Vibrio phage vB_VhaP_VH-5</name>
    <dbReference type="NCBI Taxonomy" id="2660694"/>
    <lineage>
        <taxon>Viruses</taxon>
        <taxon>Duplodnaviria</taxon>
        <taxon>Heunggongvirae</taxon>
        <taxon>Uroviricota</taxon>
        <taxon>Caudoviricetes</taxon>
        <taxon>Autographivirales</taxon>
        <taxon>Autoscriptoviridae</taxon>
        <taxon>Linggongvirus</taxon>
        <taxon>Linggongvirus VH5</taxon>
    </lineage>
</organism>
<accession>A0A5Q2WCP4</accession>
<protein>
    <submittedName>
        <fullName evidence="1">Putative chitinase-like endolysin</fullName>
    </submittedName>
</protein>
<name>A0A5Q2WCP4_9CAUD</name>
<dbReference type="Proteomes" id="UP000396795">
    <property type="component" value="Segment"/>
</dbReference>
<evidence type="ECO:0000313" key="2">
    <source>
        <dbReference type="Proteomes" id="UP000396795"/>
    </source>
</evidence>
<reference evidence="1 2" key="1">
    <citation type="submission" date="2019-09" db="EMBL/GenBank/DDBJ databases">
        <authorList>
            <person name="Cui H."/>
            <person name="Cong C."/>
            <person name="Xu Y."/>
            <person name="Wang L."/>
            <person name="Li X."/>
            <person name="Zhang J."/>
        </authorList>
    </citation>
    <scope>NUCLEOTIDE SEQUENCE [LARGE SCALE GENOMIC DNA]</scope>
</reference>